<comment type="caution">
    <text evidence="1">The sequence shown here is derived from an EMBL/GenBank/DDBJ whole genome shotgun (WGS) entry which is preliminary data.</text>
</comment>
<reference evidence="1 2" key="1">
    <citation type="journal article" date="2016" name="DNA Res.">
        <title>The draft genome of MD-2 pineapple using hybrid error correction of long reads.</title>
        <authorList>
            <person name="Redwan R.M."/>
            <person name="Saidin A."/>
            <person name="Kumar S.V."/>
        </authorList>
    </citation>
    <scope>NUCLEOTIDE SEQUENCE [LARGE SCALE GENOMIC DNA]</scope>
    <source>
        <strain evidence="2">cv. MD2</strain>
        <tissue evidence="1">Leaf</tissue>
    </source>
</reference>
<dbReference type="STRING" id="4615.A0A199VEV9"/>
<accession>A0A199VEV9</accession>
<evidence type="ECO:0000313" key="2">
    <source>
        <dbReference type="Proteomes" id="UP000092600"/>
    </source>
</evidence>
<feature type="non-terminal residue" evidence="1">
    <location>
        <position position="309"/>
    </location>
</feature>
<dbReference type="Proteomes" id="UP000092600">
    <property type="component" value="Unassembled WGS sequence"/>
</dbReference>
<sequence length="309" mass="34341">MLFNSHTPFPSRSGRDAAFLGPNENHYAILEEDKSGLILYTLSLPEMASKEVTERSGALDENTFAHKRSGSSYGRLQFVFESEVDRIFSTPLESTILYAIRGNHIGMAKLLQGYRLSTDDGQFISTKTEGKKFIKLKPNETVLQALVSDSFHQSLFNCFFEHLTSLHYHSLLWVGPALLFSSATAVNMLGWDSKVRTIVSTSFPSSALVGALNDRLLLVSPTEINPRQKKGVEIRSCLVGLLEPILIGFSTMQQQFEQKIDLSEVLYQITSRFDSLRITPRSLDMLVKGPPVCGDLAVSLSQAGPQFTQ</sequence>
<name>A0A199VEV9_ANACO</name>
<proteinExistence type="predicted"/>
<organism evidence="1 2">
    <name type="scientific">Ananas comosus</name>
    <name type="common">Pineapple</name>
    <name type="synonym">Ananas ananas</name>
    <dbReference type="NCBI Taxonomy" id="4615"/>
    <lineage>
        <taxon>Eukaryota</taxon>
        <taxon>Viridiplantae</taxon>
        <taxon>Streptophyta</taxon>
        <taxon>Embryophyta</taxon>
        <taxon>Tracheophyta</taxon>
        <taxon>Spermatophyta</taxon>
        <taxon>Magnoliopsida</taxon>
        <taxon>Liliopsida</taxon>
        <taxon>Poales</taxon>
        <taxon>Bromeliaceae</taxon>
        <taxon>Bromelioideae</taxon>
        <taxon>Ananas</taxon>
    </lineage>
</organism>
<evidence type="ECO:0000313" key="1">
    <source>
        <dbReference type="EMBL" id="OAY75310.1"/>
    </source>
</evidence>
<dbReference type="EMBL" id="LSRQ01002127">
    <property type="protein sequence ID" value="OAY75310.1"/>
    <property type="molecule type" value="Genomic_DNA"/>
</dbReference>
<protein>
    <submittedName>
        <fullName evidence="1">Uncharacterized protein</fullName>
    </submittedName>
</protein>
<gene>
    <name evidence="1" type="ORF">ACMD2_25228</name>
</gene>
<dbReference type="AlphaFoldDB" id="A0A199VEV9"/>